<keyword evidence="2" id="KW-1185">Reference proteome</keyword>
<dbReference type="RefSeq" id="WP_204056323.1">
    <property type="nucleotide sequence ID" value="NZ_BAAAGP010000002.1"/>
</dbReference>
<gene>
    <name evidence="1" type="ORF">Mco01_17060</name>
</gene>
<evidence type="ECO:0000313" key="1">
    <source>
        <dbReference type="EMBL" id="GIH38706.1"/>
    </source>
</evidence>
<dbReference type="Proteomes" id="UP000603904">
    <property type="component" value="Unassembled WGS sequence"/>
</dbReference>
<proteinExistence type="predicted"/>
<sequence length="53" mass="6092">MYNDYALATERASELRREAGEARLVHRLASARRWSRLASWAQDHAARASRHLG</sequence>
<reference evidence="1 2" key="1">
    <citation type="submission" date="2021-01" db="EMBL/GenBank/DDBJ databases">
        <title>Whole genome shotgun sequence of Microbispora corallina NBRC 16416.</title>
        <authorList>
            <person name="Komaki H."/>
            <person name="Tamura T."/>
        </authorList>
    </citation>
    <scope>NUCLEOTIDE SEQUENCE [LARGE SCALE GENOMIC DNA]</scope>
    <source>
        <strain evidence="1 2">NBRC 16416</strain>
    </source>
</reference>
<evidence type="ECO:0000313" key="2">
    <source>
        <dbReference type="Proteomes" id="UP000603904"/>
    </source>
</evidence>
<accession>A0ABQ4FVA5</accession>
<protein>
    <submittedName>
        <fullName evidence="1">Uncharacterized protein</fullName>
    </submittedName>
</protein>
<comment type="caution">
    <text evidence="1">The sequence shown here is derived from an EMBL/GenBank/DDBJ whole genome shotgun (WGS) entry which is preliminary data.</text>
</comment>
<dbReference type="EMBL" id="BOOC01000005">
    <property type="protein sequence ID" value="GIH38706.1"/>
    <property type="molecule type" value="Genomic_DNA"/>
</dbReference>
<organism evidence="1 2">
    <name type="scientific">Microbispora corallina</name>
    <dbReference type="NCBI Taxonomy" id="83302"/>
    <lineage>
        <taxon>Bacteria</taxon>
        <taxon>Bacillati</taxon>
        <taxon>Actinomycetota</taxon>
        <taxon>Actinomycetes</taxon>
        <taxon>Streptosporangiales</taxon>
        <taxon>Streptosporangiaceae</taxon>
        <taxon>Microbispora</taxon>
    </lineage>
</organism>
<name>A0ABQ4FVA5_9ACTN</name>